<dbReference type="Proteomes" id="UP000770015">
    <property type="component" value="Unassembled WGS sequence"/>
</dbReference>
<dbReference type="Pfam" id="PF22301">
    <property type="entry name" value="AUDH_beta_propeller"/>
    <property type="match status" value="1"/>
</dbReference>
<dbReference type="InterPro" id="IPR054583">
    <property type="entry name" value="Beta-prop_AUDH"/>
</dbReference>
<evidence type="ECO:0000313" key="3">
    <source>
        <dbReference type="EMBL" id="KAH6693888.1"/>
    </source>
</evidence>
<evidence type="ECO:0000313" key="4">
    <source>
        <dbReference type="Proteomes" id="UP000770015"/>
    </source>
</evidence>
<evidence type="ECO:0000259" key="2">
    <source>
        <dbReference type="Pfam" id="PF22301"/>
    </source>
</evidence>
<dbReference type="OrthoDB" id="5378718at2759"/>
<feature type="domain" description="Aldos-2-ulose dehydratase beta-propeller" evidence="2">
    <location>
        <begin position="125"/>
        <end position="314"/>
    </location>
</feature>
<dbReference type="SUPFAM" id="SSF69318">
    <property type="entry name" value="Integrin alpha N-terminal domain"/>
    <property type="match status" value="1"/>
</dbReference>
<dbReference type="EMBL" id="JAGSXJ010000003">
    <property type="protein sequence ID" value="KAH6693888.1"/>
    <property type="molecule type" value="Genomic_DNA"/>
</dbReference>
<comment type="caution">
    <text evidence="3">The sequence shown here is derived from an EMBL/GenBank/DDBJ whole genome shotgun (WGS) entry which is preliminary data.</text>
</comment>
<dbReference type="AlphaFoldDB" id="A0A9P8VJJ6"/>
<accession>A0A9P8VJJ6</accession>
<protein>
    <recommendedName>
        <fullName evidence="5">Aldos-2-ulose dehydratase/isomerase (AUDH) Cupin domain-containing protein</fullName>
    </recommendedName>
</protein>
<proteinExistence type="predicted"/>
<dbReference type="Gene3D" id="2.60.120.990">
    <property type="match status" value="1"/>
</dbReference>
<gene>
    <name evidence="3" type="ORF">F5X68DRAFT_228296</name>
</gene>
<feature type="domain" description="Aldos-2-ulose dehydratase/isomerase (AUDH) Cupin" evidence="1">
    <location>
        <begin position="466"/>
        <end position="750"/>
    </location>
</feature>
<name>A0A9P8VJJ6_9PEZI</name>
<sequence>MAPTELTVPSFGNAVIESHRKDGYWVETFHFGNGEVPGLIASGLASGEVEFLDNPLAAARHQASGTGQDVDACQVDITGEWKRRLIGTFDSPVAVVAVDITGNGLTDVVVCHDYGPFMLECDPRGGWISWLENPGRDKLDDGPWKIRTIGRWPAMHRIKVGHFTQKSVMEIVAASVVCGPHDKITPIPIIRFQAPEKPLEATEWDRSIIDDENFTVIHEVTIKKFNGPGGLDSMVISSREGATWLYYENGSWQRQLLSAGEPKEDRQLPNSLSPGSGDHWGTGCADAGRVGDDPFAYIATLDPFHGTTACVLSKVGRGMKDSKWKRHILDIYGTPNQLMKYGDGPGHYIVCADFDGDGDDEFLLALFGSLDRDEDLNAIKPSKGPNPNKGIMCYKAIDVKNGLFTKWKIAEESSARIAIGDFTGNGKLDLISVKYNVPLYYEEPEPVITLHENKFASPRPTVGERHIVPTLWDNEGMVYLARPYEIKSAQSLPLIEVANYAISVEIHRPGSTIPLGEGAGIKVLYGSALSSEGRRYSTSVTAFPQIAAITSADMKLTADEDRGAILLRIVPVGKPCEWRKAEDVPVKTTFDTKALGIDFPELKFTKVEDLWWGEYFKGVDFTNMTGFHFRFQDDKTQIAHTQFWTAGTGVDCGVHNHSSDIFQEIHICLSPGTGNGGMWRLMDGKKPDSTALEDFDKLPLPRLYEHGGLWDRDSYGHAVRGKNNVISYPWHKWQGGEKKNVDVWMALEFNPDLVRAQGY</sequence>
<dbReference type="InterPro" id="IPR028994">
    <property type="entry name" value="Integrin_alpha_N"/>
</dbReference>
<organism evidence="3 4">
    <name type="scientific">Plectosphaerella plurivora</name>
    <dbReference type="NCBI Taxonomy" id="936078"/>
    <lineage>
        <taxon>Eukaryota</taxon>
        <taxon>Fungi</taxon>
        <taxon>Dikarya</taxon>
        <taxon>Ascomycota</taxon>
        <taxon>Pezizomycotina</taxon>
        <taxon>Sordariomycetes</taxon>
        <taxon>Hypocreomycetidae</taxon>
        <taxon>Glomerellales</taxon>
        <taxon>Plectosphaerellaceae</taxon>
        <taxon>Plectosphaerella</taxon>
    </lineage>
</organism>
<dbReference type="InterPro" id="IPR040887">
    <property type="entry name" value="AUDH_Cupin"/>
</dbReference>
<dbReference type="Pfam" id="PF18637">
    <property type="entry name" value="AUDH_Cupin"/>
    <property type="match status" value="1"/>
</dbReference>
<evidence type="ECO:0000259" key="1">
    <source>
        <dbReference type="Pfam" id="PF18637"/>
    </source>
</evidence>
<reference evidence="3" key="1">
    <citation type="journal article" date="2021" name="Nat. Commun.">
        <title>Genetic determinants of endophytism in the Arabidopsis root mycobiome.</title>
        <authorList>
            <person name="Mesny F."/>
            <person name="Miyauchi S."/>
            <person name="Thiergart T."/>
            <person name="Pickel B."/>
            <person name="Atanasova L."/>
            <person name="Karlsson M."/>
            <person name="Huettel B."/>
            <person name="Barry K.W."/>
            <person name="Haridas S."/>
            <person name="Chen C."/>
            <person name="Bauer D."/>
            <person name="Andreopoulos W."/>
            <person name="Pangilinan J."/>
            <person name="LaButti K."/>
            <person name="Riley R."/>
            <person name="Lipzen A."/>
            <person name="Clum A."/>
            <person name="Drula E."/>
            <person name="Henrissat B."/>
            <person name="Kohler A."/>
            <person name="Grigoriev I.V."/>
            <person name="Martin F.M."/>
            <person name="Hacquard S."/>
        </authorList>
    </citation>
    <scope>NUCLEOTIDE SEQUENCE</scope>
    <source>
        <strain evidence="3">MPI-SDFR-AT-0117</strain>
    </source>
</reference>
<evidence type="ECO:0008006" key="5">
    <source>
        <dbReference type="Google" id="ProtNLM"/>
    </source>
</evidence>
<keyword evidence="4" id="KW-1185">Reference proteome</keyword>